<dbReference type="EMBL" id="CP138333">
    <property type="protein sequence ID" value="WZX28854.1"/>
    <property type="molecule type" value="Genomic_DNA"/>
</dbReference>
<dbReference type="RefSeq" id="WP_342387429.1">
    <property type="nucleotide sequence ID" value="NZ_CP138333.2"/>
</dbReference>
<accession>A0ABZ3CG43</accession>
<keyword evidence="1 4" id="KW-0808">Transferase</keyword>
<keyword evidence="5" id="KW-1185">Reference proteome</keyword>
<proteinExistence type="predicted"/>
<feature type="domain" description="N-acetyltransferase" evidence="3">
    <location>
        <begin position="3"/>
        <end position="164"/>
    </location>
</feature>
<dbReference type="InterPro" id="IPR050832">
    <property type="entry name" value="Bact_Acetyltransf"/>
</dbReference>
<dbReference type="Gene3D" id="3.40.630.30">
    <property type="match status" value="1"/>
</dbReference>
<evidence type="ECO:0000259" key="3">
    <source>
        <dbReference type="PROSITE" id="PS51186"/>
    </source>
</evidence>
<dbReference type="InterPro" id="IPR000182">
    <property type="entry name" value="GNAT_dom"/>
</dbReference>
<dbReference type="InterPro" id="IPR016181">
    <property type="entry name" value="Acyl_CoA_acyltransferase"/>
</dbReference>
<dbReference type="PROSITE" id="PS51186">
    <property type="entry name" value="GNAT"/>
    <property type="match status" value="1"/>
</dbReference>
<dbReference type="SUPFAM" id="SSF55729">
    <property type="entry name" value="Acyl-CoA N-acyltransferases (Nat)"/>
    <property type="match status" value="1"/>
</dbReference>
<evidence type="ECO:0000313" key="4">
    <source>
        <dbReference type="EMBL" id="WZX28854.1"/>
    </source>
</evidence>
<name>A0ABZ3CG43_9STAP</name>
<dbReference type="EC" id="2.3.1.-" evidence="4"/>
<protein>
    <submittedName>
        <fullName evidence="4">GNAT family N-acetyltransferase</fullName>
        <ecNumber evidence="4">2.3.1.-</ecNumber>
    </submittedName>
</protein>
<reference evidence="5" key="1">
    <citation type="submission" date="2023-10" db="EMBL/GenBank/DDBJ databases">
        <title>Genome analysis and identification of Salinococcus sp. Bachu38 nov., a PGPR from the rhizosphere of Tamarix.</title>
        <authorList>
            <person name="Liang Z."/>
            <person name="Zhang X."/>
            <person name="Jia J."/>
            <person name="Chen X."/>
            <person name="Wang Y."/>
            <person name="Wang Q."/>
            <person name="Wang R."/>
        </authorList>
    </citation>
    <scope>NUCLEOTIDE SEQUENCE [LARGE SCALE GENOMIC DNA]</scope>
    <source>
        <strain evidence="5">Bachu38</strain>
    </source>
</reference>
<keyword evidence="2 4" id="KW-0012">Acyltransferase</keyword>
<gene>
    <name evidence="4" type="ORF">RQP18_09330</name>
</gene>
<dbReference type="PANTHER" id="PTHR43877">
    <property type="entry name" value="AMINOALKYLPHOSPHONATE N-ACETYLTRANSFERASE-RELATED-RELATED"/>
    <property type="match status" value="1"/>
</dbReference>
<evidence type="ECO:0000256" key="2">
    <source>
        <dbReference type="ARBA" id="ARBA00023315"/>
    </source>
</evidence>
<dbReference type="GO" id="GO:0016746">
    <property type="term" value="F:acyltransferase activity"/>
    <property type="evidence" value="ECO:0007669"/>
    <property type="project" value="UniProtKB-KW"/>
</dbReference>
<evidence type="ECO:0000256" key="1">
    <source>
        <dbReference type="ARBA" id="ARBA00022679"/>
    </source>
</evidence>
<evidence type="ECO:0000313" key="5">
    <source>
        <dbReference type="Proteomes" id="UP001455384"/>
    </source>
</evidence>
<organism evidence="4 5">
    <name type="scientific">Salinicoccus bachuensis</name>
    <dbReference type="NCBI Taxonomy" id="3136731"/>
    <lineage>
        <taxon>Bacteria</taxon>
        <taxon>Bacillati</taxon>
        <taxon>Bacillota</taxon>
        <taxon>Bacilli</taxon>
        <taxon>Bacillales</taxon>
        <taxon>Staphylococcaceae</taxon>
        <taxon>Salinicoccus</taxon>
    </lineage>
</organism>
<dbReference type="Proteomes" id="UP001455384">
    <property type="component" value="Chromosome"/>
</dbReference>
<dbReference type="Pfam" id="PF00583">
    <property type="entry name" value="Acetyltransf_1"/>
    <property type="match status" value="1"/>
</dbReference>
<sequence>MEPSIRRPKTRDAPAIARICRLGWKQTVEGLMSESHQHETVAFWYNEKKVMQDIGRGHYSYVAELDGAVVGVIGGGRTSVRSGEIYVFYVEAHYRYMGIGGMLLHRLTDDHRNKGLVEQWVSVQEGNVYGQPFYEARGFEYVEQKSRRTGAGEVQTSLRFKRSI</sequence>